<reference evidence="1" key="1">
    <citation type="submission" date="2016-12" db="EMBL/GenBank/DDBJ databases">
        <title>The genomes of Aspergillus section Nigri reveals drivers in fungal speciation.</title>
        <authorList>
            <consortium name="DOE Joint Genome Institute"/>
            <person name="Vesth T.C."/>
            <person name="Nybo J."/>
            <person name="Theobald S."/>
            <person name="Brandl J."/>
            <person name="Frisvad J.C."/>
            <person name="Nielsen K.F."/>
            <person name="Lyhne E.K."/>
            <person name="Kogle M.E."/>
            <person name="Kuo A."/>
            <person name="Riley R."/>
            <person name="Clum A."/>
            <person name="Nolan M."/>
            <person name="Lipzen A."/>
            <person name="Salamov A."/>
            <person name="Henrissat B."/>
            <person name="Wiebenga A."/>
            <person name="De Vries R.P."/>
            <person name="Grigoriev I.V."/>
            <person name="Mortensen U.H."/>
            <person name="Andersen M.R."/>
            <person name="Baker S.E."/>
        </authorList>
    </citation>
    <scope>NUCLEOTIDE SEQUENCE [LARGE SCALE GENOMIC DNA]</scope>
    <source>
        <strain evidence="1">CBS 113365</strain>
    </source>
</reference>
<keyword evidence="2" id="KW-1185">Reference proteome</keyword>
<sequence>MGSPLDARKQQRQLSVNYNCWYESCDRNDLPAAHPCVDDKPCLLCISAENRSNSGFPKVVYNRGISGKANILLNVSYLDPGVGCLGALGAIIWATTIRSTTGPAMEATIMKR</sequence>
<dbReference type="GeneID" id="37206009"/>
<evidence type="ECO:0000313" key="2">
    <source>
        <dbReference type="Proteomes" id="UP000248405"/>
    </source>
</evidence>
<dbReference type="AlphaFoldDB" id="A0A319AZD4"/>
<accession>A0A319AZD4</accession>
<dbReference type="Proteomes" id="UP000248405">
    <property type="component" value="Unassembled WGS sequence"/>
</dbReference>
<proteinExistence type="predicted"/>
<protein>
    <submittedName>
        <fullName evidence="1">Uncharacterized protein</fullName>
    </submittedName>
</protein>
<evidence type="ECO:0000313" key="1">
    <source>
        <dbReference type="EMBL" id="PYH65677.1"/>
    </source>
</evidence>
<organism evidence="1 2">
    <name type="scientific">Aspergillus vadensis (strain CBS 113365 / IMI 142717 / IBT 24658)</name>
    <dbReference type="NCBI Taxonomy" id="1448311"/>
    <lineage>
        <taxon>Eukaryota</taxon>
        <taxon>Fungi</taxon>
        <taxon>Dikarya</taxon>
        <taxon>Ascomycota</taxon>
        <taxon>Pezizomycotina</taxon>
        <taxon>Eurotiomycetes</taxon>
        <taxon>Eurotiomycetidae</taxon>
        <taxon>Eurotiales</taxon>
        <taxon>Aspergillaceae</taxon>
        <taxon>Aspergillus</taxon>
        <taxon>Aspergillus subgen. Circumdati</taxon>
    </lineage>
</organism>
<dbReference type="RefSeq" id="XP_025559471.1">
    <property type="nucleotide sequence ID" value="XM_025701417.1"/>
</dbReference>
<gene>
    <name evidence="1" type="ORF">BO88DRAFT_135673</name>
</gene>
<name>A0A319AZD4_ASPVC</name>
<dbReference type="EMBL" id="KZ821637">
    <property type="protein sequence ID" value="PYH65677.1"/>
    <property type="molecule type" value="Genomic_DNA"/>
</dbReference>